<dbReference type="RefSeq" id="WP_154279320.1">
    <property type="nucleotide sequence ID" value="NZ_JBHUJQ010000001.1"/>
</dbReference>
<comment type="caution">
    <text evidence="2">The sequence shown here is derived from an EMBL/GenBank/DDBJ whole genome shotgun (WGS) entry which is preliminary data.</text>
</comment>
<gene>
    <name evidence="2" type="ORF">GJU39_03550</name>
</gene>
<protein>
    <submittedName>
        <fullName evidence="2">DUF1801 domain-containing protein</fullName>
    </submittedName>
</protein>
<dbReference type="Gene3D" id="3.90.1150.200">
    <property type="match status" value="1"/>
</dbReference>
<dbReference type="AlphaFoldDB" id="A0A7K0FVN7"/>
<feature type="domain" description="YdhG-like" evidence="1">
    <location>
        <begin position="17"/>
        <end position="110"/>
    </location>
</feature>
<evidence type="ECO:0000313" key="3">
    <source>
        <dbReference type="Proteomes" id="UP000487757"/>
    </source>
</evidence>
<dbReference type="InterPro" id="IPR014922">
    <property type="entry name" value="YdhG-like"/>
</dbReference>
<keyword evidence="3" id="KW-1185">Reference proteome</keyword>
<organism evidence="2 3">
    <name type="scientific">Pedobacter petrophilus</name>
    <dbReference type="NCBI Taxonomy" id="1908241"/>
    <lineage>
        <taxon>Bacteria</taxon>
        <taxon>Pseudomonadati</taxon>
        <taxon>Bacteroidota</taxon>
        <taxon>Sphingobacteriia</taxon>
        <taxon>Sphingobacteriales</taxon>
        <taxon>Sphingobacteriaceae</taxon>
        <taxon>Pedobacter</taxon>
    </lineage>
</organism>
<dbReference type="EMBL" id="WKKH01000004">
    <property type="protein sequence ID" value="MRX75154.1"/>
    <property type="molecule type" value="Genomic_DNA"/>
</dbReference>
<evidence type="ECO:0000259" key="1">
    <source>
        <dbReference type="Pfam" id="PF08818"/>
    </source>
</evidence>
<reference evidence="2 3" key="1">
    <citation type="submission" date="2019-11" db="EMBL/GenBank/DDBJ databases">
        <title>Pedobacter petrophilus genome.</title>
        <authorList>
            <person name="Feldbauer M.J."/>
            <person name="Newman J.D."/>
        </authorList>
    </citation>
    <scope>NUCLEOTIDE SEQUENCE [LARGE SCALE GENOMIC DNA]</scope>
    <source>
        <strain evidence="2 3">LMG 29686</strain>
    </source>
</reference>
<dbReference type="SUPFAM" id="SSF159888">
    <property type="entry name" value="YdhG-like"/>
    <property type="match status" value="1"/>
</dbReference>
<dbReference type="Proteomes" id="UP000487757">
    <property type="component" value="Unassembled WGS sequence"/>
</dbReference>
<dbReference type="OrthoDB" id="670608at2"/>
<proteinExistence type="predicted"/>
<evidence type="ECO:0000313" key="2">
    <source>
        <dbReference type="EMBL" id="MRX75154.1"/>
    </source>
</evidence>
<name>A0A7K0FVN7_9SPHI</name>
<dbReference type="Pfam" id="PF08818">
    <property type="entry name" value="DUF1801"/>
    <property type="match status" value="1"/>
</dbReference>
<accession>A0A7K0FVN7</accession>
<sequence>MLNPLCHYFEVKDEPVKSCLHYLRSLLTGYNDITEHWKHGMPFYYHKGKMFAYLWIHKKLHQPYIGFVDGNRIEHMDLLQEKRARMKILLINPFEDLPEEKIKGILDQALSLRK</sequence>